<organism evidence="1 2">
    <name type="scientific">Vibrio variabilis</name>
    <dbReference type="NCBI Taxonomy" id="990271"/>
    <lineage>
        <taxon>Bacteria</taxon>
        <taxon>Pseudomonadati</taxon>
        <taxon>Pseudomonadota</taxon>
        <taxon>Gammaproteobacteria</taxon>
        <taxon>Vibrionales</taxon>
        <taxon>Vibrionaceae</taxon>
        <taxon>Vibrio</taxon>
    </lineage>
</organism>
<dbReference type="Proteomes" id="UP000029223">
    <property type="component" value="Unassembled WGS sequence"/>
</dbReference>
<evidence type="ECO:0000313" key="2">
    <source>
        <dbReference type="Proteomes" id="UP000029223"/>
    </source>
</evidence>
<accession>A0ABQ0JI02</accession>
<name>A0ABQ0JI02_9VIBR</name>
<protein>
    <submittedName>
        <fullName evidence="1">Chromosome segregation ATPase</fullName>
    </submittedName>
</protein>
<dbReference type="EMBL" id="BBMS01000042">
    <property type="protein sequence ID" value="GAL28384.1"/>
    <property type="molecule type" value="Genomic_DNA"/>
</dbReference>
<proteinExistence type="predicted"/>
<reference evidence="2" key="1">
    <citation type="submission" date="2014-09" db="EMBL/GenBank/DDBJ databases">
        <title>Vibrio variabilis JCM 19239. (C206) whole genome shotgun sequence.</title>
        <authorList>
            <person name="Sawabe T."/>
            <person name="Meirelles P."/>
            <person name="Nakanishi M."/>
            <person name="Sayaka M."/>
            <person name="Hattori M."/>
            <person name="Ohkuma M."/>
        </authorList>
    </citation>
    <scope>NUCLEOTIDE SEQUENCE [LARGE SCALE GENOMIC DNA]</scope>
    <source>
        <strain evidence="2">JCM 19239</strain>
    </source>
</reference>
<reference evidence="2" key="2">
    <citation type="submission" date="2014-09" db="EMBL/GenBank/DDBJ databases">
        <authorList>
            <consortium name="NBRP consortium"/>
            <person name="Sawabe T."/>
            <person name="Meirelles P."/>
            <person name="Nakanishi M."/>
            <person name="Sayaka M."/>
            <person name="Hattori M."/>
            <person name="Ohkuma M."/>
        </authorList>
    </citation>
    <scope>NUCLEOTIDE SEQUENCE [LARGE SCALE GENOMIC DNA]</scope>
    <source>
        <strain evidence="2">JCM 19239</strain>
    </source>
</reference>
<evidence type="ECO:0000313" key="1">
    <source>
        <dbReference type="EMBL" id="GAL28384.1"/>
    </source>
</evidence>
<comment type="caution">
    <text evidence="1">The sequence shown here is derived from an EMBL/GenBank/DDBJ whole genome shotgun (WGS) entry which is preliminary data.</text>
</comment>
<sequence>MDDQNCSEANLTGFSITTFDDSDDQDGSKMKREVLSTSYDSVSGVYTEIKKSFIESGIHDGRVSESLSFSYIVDSSESERYVDFIGTWNAVETKAGCDVVATSTYVFDANGVTVNGEEFNSGCQLEEIEATATYEELSDMDFWWFTTNGLNNDSKATLTQLNSTIRWCDADDMESAYTECHDSDIKFNRWEYAPAGQNWDQGVLNRRTLSTGGQTVSTISMYKL</sequence>
<keyword evidence="2" id="KW-1185">Reference proteome</keyword>
<gene>
    <name evidence="1" type="ORF">JCM19239_2214</name>
</gene>